<reference evidence="3 4" key="1">
    <citation type="journal article" date="2019" name="Sci. Rep.">
        <title>A high-quality genome of Eragrostis curvula grass provides insights into Poaceae evolution and supports new strategies to enhance forage quality.</title>
        <authorList>
            <person name="Carballo J."/>
            <person name="Santos B.A.C.M."/>
            <person name="Zappacosta D."/>
            <person name="Garbus I."/>
            <person name="Selva J.P."/>
            <person name="Gallo C.A."/>
            <person name="Diaz A."/>
            <person name="Albertini E."/>
            <person name="Caccamo M."/>
            <person name="Echenique V."/>
        </authorList>
    </citation>
    <scope>NUCLEOTIDE SEQUENCE [LARGE SCALE GENOMIC DNA]</scope>
    <source>
        <strain evidence="4">cv. Victoria</strain>
        <tissue evidence="3">Leaf</tissue>
    </source>
</reference>
<dbReference type="Proteomes" id="UP000324897">
    <property type="component" value="Unassembled WGS sequence"/>
</dbReference>
<keyword evidence="4" id="KW-1185">Reference proteome</keyword>
<feature type="region of interest" description="Disordered" evidence="1">
    <location>
        <begin position="1"/>
        <end position="20"/>
    </location>
</feature>
<sequence length="545" mass="62174">MASPPRRKPRAPSPEAPPPGLDCLPPEILENIVSLLPVRDAVRTSALSRAWRCRWESSPGLRFILRPGTLPSSVIGAVLARYACPVREFRHGWVVARACGHTDWWLRLLAGKRVRSLTLHFAEPTELRHCTHLDLARCWLRPAPSCFAGFPNLTSLCLARVGLAEHGENVLETMIGAAMLLELLELNDVWIDSTEVDESGPDLSELEIKILYGVHNEEFNIDFYNTLWNNGLFTALDVVTMKDVRCWSNEMHFIEFVLSKARLLSALYVYRDDDDCVDDPHSKPSEEVVIELTKYRRLSPKAKVFFRNIDELGYNETSWHLGWSVVLAHPFSFSHSIVLKIVVSMEGYLSSQEVHYKVVFGNTEIPLKKLGQVSHKAHIHFRISVRKTVGPYHNVSSLFQTNGHILEGLSYPFVNLKSLSLRTSLRFLSSVSLVFCLLRNTPELEVLDFELEENYFGDDEVGRDFLNALWTDDLFSNLIHVVVTYVACVSSEMHFIEFVLSKARRLQEFHVCLDAFCTKSNEEAVIELVKYRRASPRAKLFFSRK</sequence>
<dbReference type="PANTHER" id="PTHR31639">
    <property type="entry name" value="F-BOX PROTEIN-LIKE"/>
    <property type="match status" value="1"/>
</dbReference>
<dbReference type="PANTHER" id="PTHR31639:SF56">
    <property type="entry name" value="OS08G0461800 PROTEIN"/>
    <property type="match status" value="1"/>
</dbReference>
<dbReference type="InterPro" id="IPR036047">
    <property type="entry name" value="F-box-like_dom_sf"/>
</dbReference>
<proteinExistence type="predicted"/>
<dbReference type="InterPro" id="IPR032675">
    <property type="entry name" value="LRR_dom_sf"/>
</dbReference>
<evidence type="ECO:0000259" key="2">
    <source>
        <dbReference type="PROSITE" id="PS50181"/>
    </source>
</evidence>
<dbReference type="Pfam" id="PF00646">
    <property type="entry name" value="F-box"/>
    <property type="match status" value="1"/>
</dbReference>
<gene>
    <name evidence="3" type="ORF">EJB05_48770</name>
</gene>
<feature type="compositionally biased region" description="Pro residues" evidence="1">
    <location>
        <begin position="11"/>
        <end position="20"/>
    </location>
</feature>
<dbReference type="EMBL" id="RWGY01000051">
    <property type="protein sequence ID" value="TVU05601.1"/>
    <property type="molecule type" value="Genomic_DNA"/>
</dbReference>
<evidence type="ECO:0000313" key="3">
    <source>
        <dbReference type="EMBL" id="TVU05601.1"/>
    </source>
</evidence>
<dbReference type="SUPFAM" id="SSF52047">
    <property type="entry name" value="RNI-like"/>
    <property type="match status" value="1"/>
</dbReference>
<name>A0A5J9T546_9POAL</name>
<evidence type="ECO:0000313" key="4">
    <source>
        <dbReference type="Proteomes" id="UP000324897"/>
    </source>
</evidence>
<dbReference type="OrthoDB" id="846969at2759"/>
<dbReference type="Gene3D" id="3.80.10.10">
    <property type="entry name" value="Ribonuclease Inhibitor"/>
    <property type="match status" value="1"/>
</dbReference>
<dbReference type="PROSITE" id="PS50181">
    <property type="entry name" value="FBOX"/>
    <property type="match status" value="1"/>
</dbReference>
<dbReference type="SMART" id="SM00256">
    <property type="entry name" value="FBOX"/>
    <property type="match status" value="1"/>
</dbReference>
<evidence type="ECO:0000256" key="1">
    <source>
        <dbReference type="SAM" id="MobiDB-lite"/>
    </source>
</evidence>
<accession>A0A5J9T546</accession>
<dbReference type="InterPro" id="IPR001810">
    <property type="entry name" value="F-box_dom"/>
</dbReference>
<feature type="domain" description="F-box" evidence="2">
    <location>
        <begin position="18"/>
        <end position="52"/>
    </location>
</feature>
<comment type="caution">
    <text evidence="3">The sequence shown here is derived from an EMBL/GenBank/DDBJ whole genome shotgun (WGS) entry which is preliminary data.</text>
</comment>
<dbReference type="Gramene" id="TVU05601">
    <property type="protein sequence ID" value="TVU05601"/>
    <property type="gene ID" value="EJB05_48770"/>
</dbReference>
<organism evidence="3 4">
    <name type="scientific">Eragrostis curvula</name>
    <name type="common">weeping love grass</name>
    <dbReference type="NCBI Taxonomy" id="38414"/>
    <lineage>
        <taxon>Eukaryota</taxon>
        <taxon>Viridiplantae</taxon>
        <taxon>Streptophyta</taxon>
        <taxon>Embryophyta</taxon>
        <taxon>Tracheophyta</taxon>
        <taxon>Spermatophyta</taxon>
        <taxon>Magnoliopsida</taxon>
        <taxon>Liliopsida</taxon>
        <taxon>Poales</taxon>
        <taxon>Poaceae</taxon>
        <taxon>PACMAD clade</taxon>
        <taxon>Chloridoideae</taxon>
        <taxon>Eragrostideae</taxon>
        <taxon>Eragrostidinae</taxon>
        <taxon>Eragrostis</taxon>
    </lineage>
</organism>
<dbReference type="SUPFAM" id="SSF81383">
    <property type="entry name" value="F-box domain"/>
    <property type="match status" value="1"/>
</dbReference>
<feature type="non-terminal residue" evidence="3">
    <location>
        <position position="1"/>
    </location>
</feature>
<dbReference type="AlphaFoldDB" id="A0A5J9T546"/>
<protein>
    <recommendedName>
        <fullName evidence="2">F-box domain-containing protein</fullName>
    </recommendedName>
</protein>
<feature type="compositionally biased region" description="Basic residues" evidence="1">
    <location>
        <begin position="1"/>
        <end position="10"/>
    </location>
</feature>